<comment type="caution">
    <text evidence="1">The sequence shown here is derived from an EMBL/GenBank/DDBJ whole genome shotgun (WGS) entry which is preliminary data.</text>
</comment>
<sequence>MPLSHRHGTRIKPDVDQFRHTVHLATTIGAFKGDLIHIRAVQIRIAQVAAGSFRQIFDGANTYLRMAVFTFPNR</sequence>
<dbReference type="AlphaFoldDB" id="A0A645BXL1"/>
<dbReference type="EMBL" id="VSSQ01023241">
    <property type="protein sequence ID" value="MPM70052.1"/>
    <property type="molecule type" value="Genomic_DNA"/>
</dbReference>
<proteinExistence type="predicted"/>
<accession>A0A645BXL1</accession>
<reference evidence="1" key="1">
    <citation type="submission" date="2019-08" db="EMBL/GenBank/DDBJ databases">
        <authorList>
            <person name="Kucharzyk K."/>
            <person name="Murdoch R.W."/>
            <person name="Higgins S."/>
            <person name="Loffler F."/>
        </authorList>
    </citation>
    <scope>NUCLEOTIDE SEQUENCE</scope>
</reference>
<protein>
    <submittedName>
        <fullName evidence="1">Uncharacterized protein</fullName>
    </submittedName>
</protein>
<name>A0A645BXL1_9ZZZZ</name>
<organism evidence="1">
    <name type="scientific">bioreactor metagenome</name>
    <dbReference type="NCBI Taxonomy" id="1076179"/>
    <lineage>
        <taxon>unclassified sequences</taxon>
        <taxon>metagenomes</taxon>
        <taxon>ecological metagenomes</taxon>
    </lineage>
</organism>
<evidence type="ECO:0000313" key="1">
    <source>
        <dbReference type="EMBL" id="MPM70052.1"/>
    </source>
</evidence>
<gene>
    <name evidence="1" type="ORF">SDC9_117003</name>
</gene>